<keyword evidence="2" id="KW-1185">Reference proteome</keyword>
<reference evidence="1 2" key="1">
    <citation type="submission" date="2024-07" db="EMBL/GenBank/DDBJ databases">
        <title>Chromosome-level genome assembly of the water stick insect Ranatra chinensis (Heteroptera: Nepidae).</title>
        <authorList>
            <person name="Liu X."/>
        </authorList>
    </citation>
    <scope>NUCLEOTIDE SEQUENCE [LARGE SCALE GENOMIC DNA]</scope>
    <source>
        <strain evidence="1">Cailab_2021Rc</strain>
        <tissue evidence="1">Muscle</tissue>
    </source>
</reference>
<organism evidence="1 2">
    <name type="scientific">Ranatra chinensis</name>
    <dbReference type="NCBI Taxonomy" id="642074"/>
    <lineage>
        <taxon>Eukaryota</taxon>
        <taxon>Metazoa</taxon>
        <taxon>Ecdysozoa</taxon>
        <taxon>Arthropoda</taxon>
        <taxon>Hexapoda</taxon>
        <taxon>Insecta</taxon>
        <taxon>Pterygota</taxon>
        <taxon>Neoptera</taxon>
        <taxon>Paraneoptera</taxon>
        <taxon>Hemiptera</taxon>
        <taxon>Heteroptera</taxon>
        <taxon>Panheteroptera</taxon>
        <taxon>Nepomorpha</taxon>
        <taxon>Nepidae</taxon>
        <taxon>Ranatrinae</taxon>
        <taxon>Ranatra</taxon>
    </lineage>
</organism>
<name>A0ABD0Y347_9HEMI</name>
<dbReference type="EMBL" id="JBFDAA010000015">
    <property type="protein sequence ID" value="KAL1117902.1"/>
    <property type="molecule type" value="Genomic_DNA"/>
</dbReference>
<comment type="caution">
    <text evidence="1">The sequence shown here is derived from an EMBL/GenBank/DDBJ whole genome shotgun (WGS) entry which is preliminary data.</text>
</comment>
<sequence length="157" mass="18181">MLMDVGRESRIGGRWSGRPRHRYRKPTKESLTTPEYKEAMIARHTAEQELDTISIHRGVDDIERPALASSMSSNISRFLYRLQILMCLRLFSRSKMEIEGQLLCPEDGDDIDVIVDFPFKNGISGSSDKEVLLFYNTDFRCILLVISLYIYENSRLQ</sequence>
<accession>A0ABD0Y347</accession>
<gene>
    <name evidence="1" type="ORF">AAG570_004215</name>
</gene>
<evidence type="ECO:0000313" key="1">
    <source>
        <dbReference type="EMBL" id="KAL1117902.1"/>
    </source>
</evidence>
<dbReference type="AlphaFoldDB" id="A0ABD0Y347"/>
<evidence type="ECO:0000313" key="2">
    <source>
        <dbReference type="Proteomes" id="UP001558652"/>
    </source>
</evidence>
<dbReference type="Proteomes" id="UP001558652">
    <property type="component" value="Unassembled WGS sequence"/>
</dbReference>
<proteinExistence type="predicted"/>
<protein>
    <submittedName>
        <fullName evidence="1">Uncharacterized protein</fullName>
    </submittedName>
</protein>